<dbReference type="SUPFAM" id="SSF56672">
    <property type="entry name" value="DNA/RNA polymerases"/>
    <property type="match status" value="1"/>
</dbReference>
<keyword evidence="3" id="KW-1185">Reference proteome</keyword>
<gene>
    <name evidence="2" type="ORF">RRG08_062180</name>
</gene>
<dbReference type="CDD" id="cd01650">
    <property type="entry name" value="RT_nLTR_like"/>
    <property type="match status" value="1"/>
</dbReference>
<dbReference type="PANTHER" id="PTHR47027:SF25">
    <property type="entry name" value="REVERSE TRANSCRIPTASE DOMAIN-CONTAINING PROTEIN"/>
    <property type="match status" value="1"/>
</dbReference>
<dbReference type="AlphaFoldDB" id="A0AAE0YYV2"/>
<reference evidence="2" key="1">
    <citation type="journal article" date="2023" name="G3 (Bethesda)">
        <title>A reference genome for the long-term kleptoplast-retaining sea slug Elysia crispata morphotype clarki.</title>
        <authorList>
            <person name="Eastman K.E."/>
            <person name="Pendleton A.L."/>
            <person name="Shaikh M.A."/>
            <person name="Suttiyut T."/>
            <person name="Ogas R."/>
            <person name="Tomko P."/>
            <person name="Gavelis G."/>
            <person name="Widhalm J.R."/>
            <person name="Wisecaver J.H."/>
        </authorList>
    </citation>
    <scope>NUCLEOTIDE SEQUENCE</scope>
    <source>
        <strain evidence="2">ECLA1</strain>
    </source>
</reference>
<name>A0AAE0YYV2_9GAST</name>
<evidence type="ECO:0000313" key="3">
    <source>
        <dbReference type="Proteomes" id="UP001283361"/>
    </source>
</evidence>
<evidence type="ECO:0000313" key="2">
    <source>
        <dbReference type="EMBL" id="KAK3759648.1"/>
    </source>
</evidence>
<dbReference type="Pfam" id="PF20049">
    <property type="entry name" value="DUF6451"/>
    <property type="match status" value="1"/>
</dbReference>
<evidence type="ECO:0000259" key="1">
    <source>
        <dbReference type="PROSITE" id="PS50878"/>
    </source>
</evidence>
<proteinExistence type="predicted"/>
<comment type="caution">
    <text evidence="2">The sequence shown here is derived from an EMBL/GenBank/DDBJ whole genome shotgun (WGS) entry which is preliminary data.</text>
</comment>
<feature type="domain" description="Reverse transcriptase" evidence="1">
    <location>
        <begin position="1"/>
        <end position="219"/>
    </location>
</feature>
<dbReference type="InterPro" id="IPR000477">
    <property type="entry name" value="RT_dom"/>
</dbReference>
<dbReference type="Proteomes" id="UP001283361">
    <property type="component" value="Unassembled WGS sequence"/>
</dbReference>
<dbReference type="EMBL" id="JAWDGP010005094">
    <property type="protein sequence ID" value="KAK3759648.1"/>
    <property type="molecule type" value="Genomic_DNA"/>
</dbReference>
<sequence length="408" mass="47241">MKDVVDPYLRDQQAGFRKDRSCTDQIASLRIILEQSLEWNSSLYINFVDYEKAFDSVDRKSLWRLLRLYGIPEKITNIIRNSYEGMTCRVIHGNQVTDAFQVKTGVRQGCLHSPFLFLLTIDWVMTTSTEQKKNGIQWTLWEQLEDLDFADDLALLSHSQQQMQEKTSIVAENSRRLGLNIHRGKSKILKINSASTTPILLEDVALEEVESFTYLGSIVDKKGGTDADVRVRIGKARAAFKQLKNVWKASKLPKNTKLRLFNTTVKPVLLYGAETWRTTLSTMNRLQAFINGCLRIILKIKWPEKISNQELWQQTRQMPVEQEILRRRWGWVGHTLRKPGCSTTRRVLTWNPQGKWKRGRPRNTWRRDLEADTKRLGHTWKQLESLAGDRDAWRTLVGGICPTRGSQA</sequence>
<protein>
    <recommendedName>
        <fullName evidence="1">Reverse transcriptase domain-containing protein</fullName>
    </recommendedName>
</protein>
<dbReference type="PROSITE" id="PS50878">
    <property type="entry name" value="RT_POL"/>
    <property type="match status" value="1"/>
</dbReference>
<dbReference type="InterPro" id="IPR045609">
    <property type="entry name" value="DUF6451"/>
</dbReference>
<accession>A0AAE0YYV2</accession>
<dbReference type="InterPro" id="IPR043502">
    <property type="entry name" value="DNA/RNA_pol_sf"/>
</dbReference>
<organism evidence="2 3">
    <name type="scientific">Elysia crispata</name>
    <name type="common">lettuce slug</name>
    <dbReference type="NCBI Taxonomy" id="231223"/>
    <lineage>
        <taxon>Eukaryota</taxon>
        <taxon>Metazoa</taxon>
        <taxon>Spiralia</taxon>
        <taxon>Lophotrochozoa</taxon>
        <taxon>Mollusca</taxon>
        <taxon>Gastropoda</taxon>
        <taxon>Heterobranchia</taxon>
        <taxon>Euthyneura</taxon>
        <taxon>Panpulmonata</taxon>
        <taxon>Sacoglossa</taxon>
        <taxon>Placobranchoidea</taxon>
        <taxon>Plakobranchidae</taxon>
        <taxon>Elysia</taxon>
    </lineage>
</organism>
<dbReference type="PANTHER" id="PTHR47027">
    <property type="entry name" value="REVERSE TRANSCRIPTASE DOMAIN-CONTAINING PROTEIN"/>
    <property type="match status" value="1"/>
</dbReference>
<dbReference type="Pfam" id="PF00078">
    <property type="entry name" value="RVT_1"/>
    <property type="match status" value="1"/>
</dbReference>